<evidence type="ECO:0000256" key="2">
    <source>
        <dbReference type="ARBA" id="ARBA00022741"/>
    </source>
</evidence>
<keyword evidence="9" id="KW-0378">Hydrolase</keyword>
<evidence type="ECO:0000256" key="6">
    <source>
        <dbReference type="ARBA" id="ARBA00023242"/>
    </source>
</evidence>
<gene>
    <name evidence="9" type="ORF">N658DRAFT_428050</name>
</gene>
<feature type="compositionally biased region" description="Basic and acidic residues" evidence="7">
    <location>
        <begin position="393"/>
        <end position="406"/>
    </location>
</feature>
<keyword evidence="2" id="KW-0547">Nucleotide-binding</keyword>
<dbReference type="Proteomes" id="UP001305647">
    <property type="component" value="Unassembled WGS sequence"/>
</dbReference>
<dbReference type="AlphaFoldDB" id="A0AAN6PYR3"/>
<keyword evidence="10" id="KW-1185">Reference proteome</keyword>
<dbReference type="InterPro" id="IPR027417">
    <property type="entry name" value="P-loop_NTPase"/>
</dbReference>
<feature type="domain" description="RecA family profile 1" evidence="8">
    <location>
        <begin position="38"/>
        <end position="229"/>
    </location>
</feature>
<dbReference type="GO" id="GO:0000400">
    <property type="term" value="F:four-way junction DNA binding"/>
    <property type="evidence" value="ECO:0007669"/>
    <property type="project" value="TreeGrafter"/>
</dbReference>
<sequence>MEYHAIHGHDISSFDLPSTHRLPTVSAAQALQELEGSDSNFIATGLPSLNAALGSALEDAAHAAGVQKGHVTEIWGPPGVGKTAFGVQLASRCLGEGRPVVWVDGFHRLPIERLRAAVSTADGDAGVDHLTGFTHYTCPSLPHLIALLCRPTASCIPQGAALIVIDSLSVLVNHAFPKLPETRPATDAIRGSKAPSASARRQQVLQYIVSSLQKLAATRDLAVVILTQCATKMQAERGATLIPAINANVWEQGMSTRLVLFRDWLRAGSESPGLHLVAIQKLNGKGMAPAYDQVYAFRVEERGLVPVEYDNTQQSATLTFTPAPKRKLGDTDFEIADSDDEDYGWDDDEELPPMPSQWQGSEDLLLVREPESEDEAKATDDQPFNPPGDEAQGLEHDGDLTDDASRPGRGPSP</sequence>
<evidence type="ECO:0000256" key="4">
    <source>
        <dbReference type="ARBA" id="ARBA00022840"/>
    </source>
</evidence>
<dbReference type="Gene3D" id="3.40.50.300">
    <property type="entry name" value="P-loop containing nucleotide triphosphate hydrolases"/>
    <property type="match status" value="1"/>
</dbReference>
<dbReference type="InterPro" id="IPR020588">
    <property type="entry name" value="RecA_ATP-bd"/>
</dbReference>
<reference evidence="9" key="2">
    <citation type="submission" date="2023-05" db="EMBL/GenBank/DDBJ databases">
        <authorList>
            <consortium name="Lawrence Berkeley National Laboratory"/>
            <person name="Steindorff A."/>
            <person name="Hensen N."/>
            <person name="Bonometti L."/>
            <person name="Westerberg I."/>
            <person name="Brannstrom I.O."/>
            <person name="Guillou S."/>
            <person name="Cros-Aarteil S."/>
            <person name="Calhoun S."/>
            <person name="Haridas S."/>
            <person name="Kuo A."/>
            <person name="Mondo S."/>
            <person name="Pangilinan J."/>
            <person name="Riley R."/>
            <person name="Labutti K."/>
            <person name="Andreopoulos B."/>
            <person name="Lipzen A."/>
            <person name="Chen C."/>
            <person name="Yanf M."/>
            <person name="Daum C."/>
            <person name="Ng V."/>
            <person name="Clum A."/>
            <person name="Ohm R."/>
            <person name="Martin F."/>
            <person name="Silar P."/>
            <person name="Natvig D."/>
            <person name="Lalanne C."/>
            <person name="Gautier V."/>
            <person name="Ament-Velasquez S.L."/>
            <person name="Kruys A."/>
            <person name="Hutchinson M.I."/>
            <person name="Powell A.J."/>
            <person name="Barry K."/>
            <person name="Miller A.N."/>
            <person name="Grigoriev I.V."/>
            <person name="Debuchy R."/>
            <person name="Gladieux P."/>
            <person name="Thoren M.H."/>
            <person name="Johannesson H."/>
        </authorList>
    </citation>
    <scope>NUCLEOTIDE SEQUENCE</scope>
    <source>
        <strain evidence="9">CBS 757.83</strain>
    </source>
</reference>
<comment type="subcellular location">
    <subcellularLocation>
        <location evidence="1">Nucleus</location>
    </subcellularLocation>
</comment>
<dbReference type="GO" id="GO:0007131">
    <property type="term" value="P:reciprocal meiotic recombination"/>
    <property type="evidence" value="ECO:0007669"/>
    <property type="project" value="TreeGrafter"/>
</dbReference>
<protein>
    <submittedName>
        <fullName evidence="9">P-loop containing nucleoside triphosphate hydrolase protein</fullName>
    </submittedName>
</protein>
<evidence type="ECO:0000313" key="10">
    <source>
        <dbReference type="Proteomes" id="UP001305647"/>
    </source>
</evidence>
<accession>A0AAN6PYR3</accession>
<dbReference type="EMBL" id="MU863642">
    <property type="protein sequence ID" value="KAK4100293.1"/>
    <property type="molecule type" value="Genomic_DNA"/>
</dbReference>
<dbReference type="GO" id="GO:0000707">
    <property type="term" value="P:meiotic DNA recombinase assembly"/>
    <property type="evidence" value="ECO:0007669"/>
    <property type="project" value="TreeGrafter"/>
</dbReference>
<keyword evidence="5" id="KW-0234">DNA repair</keyword>
<dbReference type="PANTHER" id="PTHR46239:SF1">
    <property type="entry name" value="DNA REPAIR PROTEIN RAD51 HOMOLOG 3"/>
    <property type="match status" value="1"/>
</dbReference>
<dbReference type="GO" id="GO:0033063">
    <property type="term" value="C:Rad51B-Rad51C-Rad51D-XRCC2 complex"/>
    <property type="evidence" value="ECO:0007669"/>
    <property type="project" value="TreeGrafter"/>
</dbReference>
<evidence type="ECO:0000313" key="9">
    <source>
        <dbReference type="EMBL" id="KAK4100293.1"/>
    </source>
</evidence>
<comment type="caution">
    <text evidence="9">The sequence shown here is derived from an EMBL/GenBank/DDBJ whole genome shotgun (WGS) entry which is preliminary data.</text>
</comment>
<keyword evidence="3" id="KW-0227">DNA damage</keyword>
<evidence type="ECO:0000259" key="8">
    <source>
        <dbReference type="PROSITE" id="PS50162"/>
    </source>
</evidence>
<name>A0AAN6PYR3_9PEZI</name>
<dbReference type="InterPro" id="IPR052093">
    <property type="entry name" value="HR_Repair_Mediator"/>
</dbReference>
<dbReference type="GO" id="GO:0008821">
    <property type="term" value="F:crossover junction DNA endonuclease activity"/>
    <property type="evidence" value="ECO:0007669"/>
    <property type="project" value="TreeGrafter"/>
</dbReference>
<dbReference type="PANTHER" id="PTHR46239">
    <property type="entry name" value="DNA REPAIR PROTEIN RAD51 HOMOLOG 3 RAD51C"/>
    <property type="match status" value="1"/>
</dbReference>
<dbReference type="CDD" id="cd01393">
    <property type="entry name" value="RecA-like"/>
    <property type="match status" value="1"/>
</dbReference>
<evidence type="ECO:0000256" key="1">
    <source>
        <dbReference type="ARBA" id="ARBA00004123"/>
    </source>
</evidence>
<organism evidence="9 10">
    <name type="scientific">Parathielavia hyrcaniae</name>
    <dbReference type="NCBI Taxonomy" id="113614"/>
    <lineage>
        <taxon>Eukaryota</taxon>
        <taxon>Fungi</taxon>
        <taxon>Dikarya</taxon>
        <taxon>Ascomycota</taxon>
        <taxon>Pezizomycotina</taxon>
        <taxon>Sordariomycetes</taxon>
        <taxon>Sordariomycetidae</taxon>
        <taxon>Sordariales</taxon>
        <taxon>Chaetomiaceae</taxon>
        <taxon>Parathielavia</taxon>
    </lineage>
</organism>
<keyword evidence="6" id="KW-0539">Nucleus</keyword>
<keyword evidence="4" id="KW-0067">ATP-binding</keyword>
<dbReference type="GO" id="GO:0005657">
    <property type="term" value="C:replication fork"/>
    <property type="evidence" value="ECO:0007669"/>
    <property type="project" value="TreeGrafter"/>
</dbReference>
<dbReference type="GO" id="GO:0140664">
    <property type="term" value="F:ATP-dependent DNA damage sensor activity"/>
    <property type="evidence" value="ECO:0007669"/>
    <property type="project" value="InterPro"/>
</dbReference>
<dbReference type="GO" id="GO:0033065">
    <property type="term" value="C:Rad51C-XRCC3 complex"/>
    <property type="evidence" value="ECO:0007669"/>
    <property type="project" value="TreeGrafter"/>
</dbReference>
<evidence type="ECO:0000256" key="3">
    <source>
        <dbReference type="ARBA" id="ARBA00022763"/>
    </source>
</evidence>
<evidence type="ECO:0000256" key="7">
    <source>
        <dbReference type="SAM" id="MobiDB-lite"/>
    </source>
</evidence>
<dbReference type="SUPFAM" id="SSF52540">
    <property type="entry name" value="P-loop containing nucleoside triphosphate hydrolases"/>
    <property type="match status" value="1"/>
</dbReference>
<reference evidence="9" key="1">
    <citation type="journal article" date="2023" name="Mol. Phylogenet. Evol.">
        <title>Genome-scale phylogeny and comparative genomics of the fungal order Sordariales.</title>
        <authorList>
            <person name="Hensen N."/>
            <person name="Bonometti L."/>
            <person name="Westerberg I."/>
            <person name="Brannstrom I.O."/>
            <person name="Guillou S."/>
            <person name="Cros-Aarteil S."/>
            <person name="Calhoun S."/>
            <person name="Haridas S."/>
            <person name="Kuo A."/>
            <person name="Mondo S."/>
            <person name="Pangilinan J."/>
            <person name="Riley R."/>
            <person name="LaButti K."/>
            <person name="Andreopoulos B."/>
            <person name="Lipzen A."/>
            <person name="Chen C."/>
            <person name="Yan M."/>
            <person name="Daum C."/>
            <person name="Ng V."/>
            <person name="Clum A."/>
            <person name="Steindorff A."/>
            <person name="Ohm R.A."/>
            <person name="Martin F."/>
            <person name="Silar P."/>
            <person name="Natvig D.O."/>
            <person name="Lalanne C."/>
            <person name="Gautier V."/>
            <person name="Ament-Velasquez S.L."/>
            <person name="Kruys A."/>
            <person name="Hutchinson M.I."/>
            <person name="Powell A.J."/>
            <person name="Barry K."/>
            <person name="Miller A.N."/>
            <person name="Grigoriev I.V."/>
            <person name="Debuchy R."/>
            <person name="Gladieux P."/>
            <person name="Hiltunen Thoren M."/>
            <person name="Johannesson H."/>
        </authorList>
    </citation>
    <scope>NUCLEOTIDE SEQUENCE</scope>
    <source>
        <strain evidence="9">CBS 757.83</strain>
    </source>
</reference>
<feature type="compositionally biased region" description="Acidic residues" evidence="7">
    <location>
        <begin position="335"/>
        <end position="351"/>
    </location>
</feature>
<feature type="compositionally biased region" description="Basic and acidic residues" evidence="7">
    <location>
        <begin position="365"/>
        <end position="380"/>
    </location>
</feature>
<dbReference type="PROSITE" id="PS50162">
    <property type="entry name" value="RECA_2"/>
    <property type="match status" value="1"/>
</dbReference>
<dbReference type="GO" id="GO:0005524">
    <property type="term" value="F:ATP binding"/>
    <property type="evidence" value="ECO:0007669"/>
    <property type="project" value="UniProtKB-KW"/>
</dbReference>
<evidence type="ECO:0000256" key="5">
    <source>
        <dbReference type="ARBA" id="ARBA00023204"/>
    </source>
</evidence>
<feature type="region of interest" description="Disordered" evidence="7">
    <location>
        <begin position="335"/>
        <end position="413"/>
    </location>
</feature>
<proteinExistence type="predicted"/>